<comment type="caution">
    <text evidence="1">The sequence shown here is derived from an EMBL/GenBank/DDBJ whole genome shotgun (WGS) entry which is preliminary data.</text>
</comment>
<dbReference type="EMBL" id="FNTT01000002">
    <property type="protein sequence ID" value="SEE49642.1"/>
    <property type="molecule type" value="Genomic_DNA"/>
</dbReference>
<dbReference type="Gene3D" id="3.40.720.10">
    <property type="entry name" value="Alkaline Phosphatase, subunit A"/>
    <property type="match status" value="1"/>
</dbReference>
<gene>
    <name evidence="1" type="ORF">SAMN04490188_4112</name>
</gene>
<evidence type="ECO:0000313" key="1">
    <source>
        <dbReference type="EMBL" id="SEE49642.1"/>
    </source>
</evidence>
<organism evidence="1 2">
    <name type="scientific">Pseudomonas kilonensis</name>
    <dbReference type="NCBI Taxonomy" id="132476"/>
    <lineage>
        <taxon>Bacteria</taxon>
        <taxon>Pseudomonadati</taxon>
        <taxon>Pseudomonadota</taxon>
        <taxon>Gammaproteobacteria</taxon>
        <taxon>Pseudomonadales</taxon>
        <taxon>Pseudomonadaceae</taxon>
        <taxon>Pseudomonas</taxon>
    </lineage>
</organism>
<dbReference type="InterPro" id="IPR002591">
    <property type="entry name" value="Phosphodiest/P_Trfase"/>
</dbReference>
<dbReference type="PANTHER" id="PTHR10151:SF120">
    <property type="entry name" value="BIS(5'-ADENOSYL)-TRIPHOSPHATASE"/>
    <property type="match status" value="1"/>
</dbReference>
<accession>A0ABY0ZB87</accession>
<dbReference type="InterPro" id="IPR017850">
    <property type="entry name" value="Alkaline_phosphatase_core_sf"/>
</dbReference>
<dbReference type="SUPFAM" id="SSF53649">
    <property type="entry name" value="Alkaline phosphatase-like"/>
    <property type="match status" value="1"/>
</dbReference>
<dbReference type="Pfam" id="PF01663">
    <property type="entry name" value="Phosphodiest"/>
    <property type="match status" value="1"/>
</dbReference>
<reference evidence="1 2" key="1">
    <citation type="submission" date="2016-10" db="EMBL/GenBank/DDBJ databases">
        <authorList>
            <person name="Varghese N."/>
            <person name="Submissions S."/>
        </authorList>
    </citation>
    <scope>NUCLEOTIDE SEQUENCE [LARGE SCALE GENOMIC DNA]</scope>
    <source>
        <strain evidence="1 2">BS3780</strain>
    </source>
</reference>
<sequence length="388" mass="41928">MKISTQNASHAPKSGLTQLSHAILASLGVPSFDSGFDLQPTNGLVIFIVDGLGQLLLDEHQSHAPFLKTLLCTGQSFGVGFPATTATSLASFALGQGSGQHGIVGSRFALNNRTAFSPLSWQMGGFCRNQTSGTHSVDPPIFAIEKTAWETASELGLNIECILPLKIANSRYSKAIYKGATITPYMDYWHCGFKIRGALKKSSRRLIYVYLGELDYAGHVYGTNSEAWLDSLRQVDTLISSTASALARGTKLLVAADHGMTTLSSEAIFDFDTDAGLQEGVAWIAGDIRARHIYTEAGKTCAALERWKNKLGDDFMVLSRSQAVNEGLFGGTVRVSFEQRLGDLIVYPTGRGGIVQSLTEKNQMSWKGHHGALTEEDQLSPLLIYSKG</sequence>
<dbReference type="PANTHER" id="PTHR10151">
    <property type="entry name" value="ECTONUCLEOTIDE PYROPHOSPHATASE/PHOSPHODIESTERASE"/>
    <property type="match status" value="1"/>
</dbReference>
<name>A0ABY0ZB87_9PSED</name>
<proteinExistence type="predicted"/>
<dbReference type="Proteomes" id="UP000183915">
    <property type="component" value="Unassembled WGS sequence"/>
</dbReference>
<evidence type="ECO:0000313" key="2">
    <source>
        <dbReference type="Proteomes" id="UP000183915"/>
    </source>
</evidence>
<protein>
    <submittedName>
        <fullName evidence="1">Type I phosphodiesterase / nucleotide pyrophosphatase</fullName>
    </submittedName>
</protein>
<keyword evidence="2" id="KW-1185">Reference proteome</keyword>
<dbReference type="RefSeq" id="WP_074849632.1">
    <property type="nucleotide sequence ID" value="NZ_FNTT01000002.1"/>
</dbReference>